<reference evidence="1 2" key="1">
    <citation type="journal article" date="2020" name="Nat. Food">
        <title>A phased Vanilla planifolia genome enables genetic improvement of flavour and production.</title>
        <authorList>
            <person name="Hasing T."/>
            <person name="Tang H."/>
            <person name="Brym M."/>
            <person name="Khazi F."/>
            <person name="Huang T."/>
            <person name="Chambers A.H."/>
        </authorList>
    </citation>
    <scope>NUCLEOTIDE SEQUENCE [LARGE SCALE GENOMIC DNA]</scope>
    <source>
        <tissue evidence="1">Leaf</tissue>
    </source>
</reference>
<dbReference type="OrthoDB" id="10062843at2759"/>
<organism evidence="1 2">
    <name type="scientific">Vanilla planifolia</name>
    <name type="common">Vanilla</name>
    <dbReference type="NCBI Taxonomy" id="51239"/>
    <lineage>
        <taxon>Eukaryota</taxon>
        <taxon>Viridiplantae</taxon>
        <taxon>Streptophyta</taxon>
        <taxon>Embryophyta</taxon>
        <taxon>Tracheophyta</taxon>
        <taxon>Spermatophyta</taxon>
        <taxon>Magnoliopsida</taxon>
        <taxon>Liliopsida</taxon>
        <taxon>Asparagales</taxon>
        <taxon>Orchidaceae</taxon>
        <taxon>Vanilloideae</taxon>
        <taxon>Vanilleae</taxon>
        <taxon>Vanilla</taxon>
    </lineage>
</organism>
<gene>
    <name evidence="1" type="ORF">HPP92_013602</name>
</gene>
<dbReference type="EMBL" id="JADCNL010000006">
    <property type="protein sequence ID" value="KAG0476761.1"/>
    <property type="molecule type" value="Genomic_DNA"/>
</dbReference>
<evidence type="ECO:0000313" key="2">
    <source>
        <dbReference type="Proteomes" id="UP000636800"/>
    </source>
</evidence>
<proteinExistence type="predicted"/>
<keyword evidence="2" id="KW-1185">Reference proteome</keyword>
<comment type="caution">
    <text evidence="1">The sequence shown here is derived from an EMBL/GenBank/DDBJ whole genome shotgun (WGS) entry which is preliminary data.</text>
</comment>
<evidence type="ECO:0000313" key="1">
    <source>
        <dbReference type="EMBL" id="KAG0476761.1"/>
    </source>
</evidence>
<protein>
    <submittedName>
        <fullName evidence="1">Uncharacterized protein</fullName>
    </submittedName>
</protein>
<accession>A0A835QTD9</accession>
<sequence length="81" mass="8600">MSHGSGNLLLWASKGGVFPMPLTTEEMEAIVKILVLENVVTSCGCRRLVSNSGRRTVAGGSPPWAVLSFVFKPKGKSLIGK</sequence>
<dbReference type="AlphaFoldDB" id="A0A835QTD9"/>
<dbReference type="Proteomes" id="UP000636800">
    <property type="component" value="Chromosome 6"/>
</dbReference>
<name>A0A835QTD9_VANPL</name>